<keyword evidence="5" id="KW-1185">Reference proteome</keyword>
<keyword evidence="1" id="KW-0539">Nucleus</keyword>
<dbReference type="GO" id="GO:0003677">
    <property type="term" value="F:DNA binding"/>
    <property type="evidence" value="ECO:0007669"/>
    <property type="project" value="InterPro"/>
</dbReference>
<dbReference type="EMBL" id="OU893336">
    <property type="protein sequence ID" value="CAG9793159.1"/>
    <property type="molecule type" value="Genomic_DNA"/>
</dbReference>
<evidence type="ECO:0000259" key="3">
    <source>
        <dbReference type="PROSITE" id="PS51031"/>
    </source>
</evidence>
<reference evidence="4" key="2">
    <citation type="submission" date="2022-10" db="EMBL/GenBank/DDBJ databases">
        <authorList>
            <consortium name="ENA_rothamsted_submissions"/>
            <consortium name="culmorum"/>
            <person name="King R."/>
        </authorList>
    </citation>
    <scope>NUCLEOTIDE SEQUENCE</scope>
</reference>
<evidence type="ECO:0000256" key="1">
    <source>
        <dbReference type="PROSITE-ProRule" id="PRU00371"/>
    </source>
</evidence>
<dbReference type="PROSITE" id="PS51029">
    <property type="entry name" value="MADF"/>
    <property type="match status" value="1"/>
</dbReference>
<dbReference type="InterPro" id="IPR006578">
    <property type="entry name" value="MADF-dom"/>
</dbReference>
<dbReference type="PANTHER" id="PTHR12243">
    <property type="entry name" value="MADF DOMAIN TRANSCRIPTION FACTOR"/>
    <property type="match status" value="1"/>
</dbReference>
<feature type="domain" description="BESS" evidence="3">
    <location>
        <begin position="160"/>
        <end position="199"/>
    </location>
</feature>
<evidence type="ECO:0008006" key="6">
    <source>
        <dbReference type="Google" id="ProtNLM"/>
    </source>
</evidence>
<dbReference type="InterPro" id="IPR004210">
    <property type="entry name" value="BESS_motif"/>
</dbReference>
<evidence type="ECO:0000313" key="4">
    <source>
        <dbReference type="EMBL" id="CAG9793159.1"/>
    </source>
</evidence>
<comment type="subcellular location">
    <subcellularLocation>
        <location evidence="1">Nucleus</location>
    </subcellularLocation>
</comment>
<dbReference type="OrthoDB" id="270189at2759"/>
<gene>
    <name evidence="4" type="ORF">DIATSA_LOCUS10623</name>
</gene>
<accession>A0A9N9R9R7</accession>
<organism evidence="4 5">
    <name type="scientific">Diatraea saccharalis</name>
    <name type="common">sugarcane borer</name>
    <dbReference type="NCBI Taxonomy" id="40085"/>
    <lineage>
        <taxon>Eukaryota</taxon>
        <taxon>Metazoa</taxon>
        <taxon>Ecdysozoa</taxon>
        <taxon>Arthropoda</taxon>
        <taxon>Hexapoda</taxon>
        <taxon>Insecta</taxon>
        <taxon>Pterygota</taxon>
        <taxon>Neoptera</taxon>
        <taxon>Endopterygota</taxon>
        <taxon>Lepidoptera</taxon>
        <taxon>Glossata</taxon>
        <taxon>Ditrysia</taxon>
        <taxon>Pyraloidea</taxon>
        <taxon>Crambidae</taxon>
        <taxon>Crambinae</taxon>
        <taxon>Diatraea</taxon>
    </lineage>
</organism>
<dbReference type="Pfam" id="PF10545">
    <property type="entry name" value="MADF_DNA_bdg"/>
    <property type="match status" value="1"/>
</dbReference>
<proteinExistence type="predicted"/>
<dbReference type="GO" id="GO:0005667">
    <property type="term" value="C:transcription regulator complex"/>
    <property type="evidence" value="ECO:0007669"/>
    <property type="project" value="TreeGrafter"/>
</dbReference>
<evidence type="ECO:0000313" key="5">
    <source>
        <dbReference type="Proteomes" id="UP001153714"/>
    </source>
</evidence>
<dbReference type="AlphaFoldDB" id="A0A9N9R9R7"/>
<dbReference type="PROSITE" id="PS51031">
    <property type="entry name" value="BESS"/>
    <property type="match status" value="1"/>
</dbReference>
<dbReference type="PANTHER" id="PTHR12243:SF67">
    <property type="entry name" value="COREPRESSOR OF PANGOLIN, ISOFORM A-RELATED"/>
    <property type="match status" value="1"/>
</dbReference>
<dbReference type="InterPro" id="IPR039353">
    <property type="entry name" value="TF_Adf1"/>
</dbReference>
<dbReference type="GO" id="GO:0006357">
    <property type="term" value="P:regulation of transcription by RNA polymerase II"/>
    <property type="evidence" value="ECO:0007669"/>
    <property type="project" value="TreeGrafter"/>
</dbReference>
<sequence>MQSKPTRSRGNKILEDVHPLHIIMEVQKWPALYVRDCPERAAPHFRMKLWTEVAKAVIPDWEIYSKAEKQSKLTDLIKKWRNLRDTFKRQLEVEKKIREGQNIKKKVYVYFKHMAFLLPHLDTGEEEILATPASNKIRRRRLSTRDPETVANSIANLEEIDEDRHFLMSLVPSFRRMSDDEKLTAKMEILKVIRDVRGSSNTFATDTLAGTSLDSIKQETLVDIDVDQNVEGEVDSDDDEAE</sequence>
<name>A0A9N9R9R7_9NEOP</name>
<dbReference type="Pfam" id="PF02944">
    <property type="entry name" value="BESS"/>
    <property type="match status" value="1"/>
</dbReference>
<feature type="domain" description="MADF" evidence="2">
    <location>
        <begin position="21"/>
        <end position="122"/>
    </location>
</feature>
<dbReference type="GO" id="GO:0005634">
    <property type="term" value="C:nucleus"/>
    <property type="evidence" value="ECO:0007669"/>
    <property type="project" value="UniProtKB-SubCell"/>
</dbReference>
<protein>
    <recommendedName>
        <fullName evidence="6">MADF domain-containing protein</fullName>
    </recommendedName>
</protein>
<dbReference type="Proteomes" id="UP001153714">
    <property type="component" value="Chromosome 5"/>
</dbReference>
<dbReference type="SMART" id="SM00595">
    <property type="entry name" value="MADF"/>
    <property type="match status" value="1"/>
</dbReference>
<reference evidence="4" key="1">
    <citation type="submission" date="2021-12" db="EMBL/GenBank/DDBJ databases">
        <authorList>
            <person name="King R."/>
        </authorList>
    </citation>
    <scope>NUCLEOTIDE SEQUENCE</scope>
</reference>
<evidence type="ECO:0000259" key="2">
    <source>
        <dbReference type="PROSITE" id="PS51029"/>
    </source>
</evidence>